<dbReference type="RefSeq" id="WP_143140589.1">
    <property type="nucleotide sequence ID" value="NZ_FOMX01000010.1"/>
</dbReference>
<evidence type="ECO:0000313" key="2">
    <source>
        <dbReference type="Proteomes" id="UP000199400"/>
    </source>
</evidence>
<keyword evidence="2" id="KW-1185">Reference proteome</keyword>
<dbReference type="SUPFAM" id="SSF160631">
    <property type="entry name" value="SMI1/KNR4-like"/>
    <property type="match status" value="1"/>
</dbReference>
<accession>A0A1I1YLP2</accession>
<evidence type="ECO:0008006" key="3">
    <source>
        <dbReference type="Google" id="ProtNLM"/>
    </source>
</evidence>
<protein>
    <recommendedName>
        <fullName evidence="3">Knr4/Smi1-like domain-containing protein</fullName>
    </recommendedName>
</protein>
<proteinExistence type="predicted"/>
<name>A0A1I1YLP2_9BACT</name>
<dbReference type="AlphaFoldDB" id="A0A1I1YLP2"/>
<organism evidence="1 2">
    <name type="scientific">Nannocystis exedens</name>
    <dbReference type="NCBI Taxonomy" id="54"/>
    <lineage>
        <taxon>Bacteria</taxon>
        <taxon>Pseudomonadati</taxon>
        <taxon>Myxococcota</taxon>
        <taxon>Polyangia</taxon>
        <taxon>Nannocystales</taxon>
        <taxon>Nannocystaceae</taxon>
        <taxon>Nannocystis</taxon>
    </lineage>
</organism>
<reference evidence="2" key="1">
    <citation type="submission" date="2016-10" db="EMBL/GenBank/DDBJ databases">
        <authorList>
            <person name="Varghese N."/>
            <person name="Submissions S."/>
        </authorList>
    </citation>
    <scope>NUCLEOTIDE SEQUENCE [LARGE SCALE GENOMIC DNA]</scope>
    <source>
        <strain evidence="2">ATCC 25963</strain>
    </source>
</reference>
<gene>
    <name evidence="1" type="ORF">SAMN02745121_03313</name>
</gene>
<dbReference type="STRING" id="54.SAMN02745121_03313"/>
<dbReference type="Proteomes" id="UP000199400">
    <property type="component" value="Unassembled WGS sequence"/>
</dbReference>
<dbReference type="InterPro" id="IPR037883">
    <property type="entry name" value="Knr4/Smi1-like_sf"/>
</dbReference>
<dbReference type="OrthoDB" id="5505885at2"/>
<evidence type="ECO:0000313" key="1">
    <source>
        <dbReference type="EMBL" id="SFE19063.1"/>
    </source>
</evidence>
<dbReference type="Gene3D" id="3.40.1580.10">
    <property type="entry name" value="SMI1/KNR4-like"/>
    <property type="match status" value="1"/>
</dbReference>
<dbReference type="EMBL" id="FOMX01000010">
    <property type="protein sequence ID" value="SFE19063.1"/>
    <property type="molecule type" value="Genomic_DNA"/>
</dbReference>
<sequence length="259" mass="28523">MDAQTYPQSLVTWVERWEPDFREGIAGAADEQIRELEGTLGVELPAVYRVFLAHMGHSHNGLNAYGDDNLRMDVLALQAFARDPELCPDPREFLCVGAPRPGVEGLFFDMRAGPAANPPLVRLAAGGARPTVIAEHPSLPAMLFGFAFLLKALPCFEHQIQLRSPGTVQPRFPGCPPGTWLPRFRWIADRLGFHAVPETGPWWACQLRSDATVMMYEAPGWAPDVRVGARDRRTAALIAEILMDNLDLRIYSAPAGSAP</sequence>